<evidence type="ECO:0000256" key="4">
    <source>
        <dbReference type="ARBA" id="ARBA00022679"/>
    </source>
</evidence>
<keyword evidence="6" id="KW-0735">Signal-anchor</keyword>
<keyword evidence="3" id="KW-0328">Glycosyltransferase</keyword>
<comment type="similarity">
    <text evidence="2">Belongs to the MNN1/MNT family.</text>
</comment>
<dbReference type="Proteomes" id="UP000635477">
    <property type="component" value="Unassembled WGS sequence"/>
</dbReference>
<keyword evidence="12" id="KW-1185">Reference proteome</keyword>
<evidence type="ECO:0000256" key="1">
    <source>
        <dbReference type="ARBA" id="ARBA00004606"/>
    </source>
</evidence>
<proteinExistence type="inferred from homology"/>
<evidence type="ECO:0000256" key="5">
    <source>
        <dbReference type="ARBA" id="ARBA00022692"/>
    </source>
</evidence>
<dbReference type="InterPro" id="IPR022751">
    <property type="entry name" value="Alpha_mannosyltransferase"/>
</dbReference>
<dbReference type="OrthoDB" id="430354at2759"/>
<dbReference type="PANTHER" id="PTHR31392">
    <property type="entry name" value="ALPHA-1,3-MANNOSYLTRANSFERASE MNN1-RELATED"/>
    <property type="match status" value="1"/>
</dbReference>
<dbReference type="InterPro" id="IPR029044">
    <property type="entry name" value="Nucleotide-diphossugar_trans"/>
</dbReference>
<dbReference type="GO" id="GO:0005794">
    <property type="term" value="C:Golgi apparatus"/>
    <property type="evidence" value="ECO:0007669"/>
    <property type="project" value="TreeGrafter"/>
</dbReference>
<feature type="region of interest" description="Disordered" evidence="10">
    <location>
        <begin position="418"/>
        <end position="477"/>
    </location>
</feature>
<keyword evidence="8" id="KW-0472">Membrane</keyword>
<evidence type="ECO:0000256" key="8">
    <source>
        <dbReference type="ARBA" id="ARBA00023136"/>
    </source>
</evidence>
<dbReference type="Pfam" id="PF11051">
    <property type="entry name" value="Mannosyl_trans3"/>
    <property type="match status" value="1"/>
</dbReference>
<evidence type="ECO:0000256" key="3">
    <source>
        <dbReference type="ARBA" id="ARBA00022676"/>
    </source>
</evidence>
<evidence type="ECO:0000256" key="6">
    <source>
        <dbReference type="ARBA" id="ARBA00022968"/>
    </source>
</evidence>
<dbReference type="AlphaFoldDB" id="A0A8H4UFA5"/>
<comment type="subcellular location">
    <subcellularLocation>
        <location evidence="1">Membrane</location>
        <topology evidence="1">Single-pass type II membrane protein</topology>
    </subcellularLocation>
</comment>
<keyword evidence="5" id="KW-0812">Transmembrane</keyword>
<evidence type="ECO:0000256" key="10">
    <source>
        <dbReference type="SAM" id="MobiDB-lite"/>
    </source>
</evidence>
<evidence type="ECO:0000256" key="2">
    <source>
        <dbReference type="ARBA" id="ARBA00009105"/>
    </source>
</evidence>
<evidence type="ECO:0000313" key="12">
    <source>
        <dbReference type="Proteomes" id="UP000635477"/>
    </source>
</evidence>
<dbReference type="EMBL" id="JABEYC010000670">
    <property type="protein sequence ID" value="KAF4975160.1"/>
    <property type="molecule type" value="Genomic_DNA"/>
</dbReference>
<gene>
    <name evidence="11" type="ORF">FZEAL_8015</name>
</gene>
<dbReference type="GO" id="GO:0000033">
    <property type="term" value="F:alpha-1,3-mannosyltransferase activity"/>
    <property type="evidence" value="ECO:0007669"/>
    <property type="project" value="TreeGrafter"/>
</dbReference>
<sequence length="576" mass="65338">MARMPAYLRFSEKSILITAAIAFFWLFVVFAFRYRDPSFFSPSIDIQHNSSALPGRPDAPSLHDLEPIKLGAQYFLDYPLHESYKDIFGELGQRAQLLRSWIQELEGHVQSPAQDESREQREETAELVEQVVESLFPYLNPKQGLSPPLAEIYNRLAISYNDTSTSNPAKAPAGIVIPTGEKTLRFACHLIAALTSIHKTELPIQVVYAGDNDLSPVGRETIQAASSGVEIEMLDILTVFDDSTLDLAKGGWAIKPFAALASRFEKVILLDADAVFIQDPQQLLRQDQFLETGALLFHDRLLWKGGFPDRHNWWHEQLKHPSKETDKSLVWTERYSEEGDSGIVVLDKSRLDVLIGLLHIGWQNSEKVRNEVTYKITYGDKESWWIGFEATGSTYSFSPHYGGIVGWLGPTKAEIKKAEEEKKKMEEEQLDKEKEVESHDNETAEAKAAEEAKKSEQDETQTEDGKTKRDDTPNEKHEREEIRVCSFVIAHVDQTDKLLWYNGGLLKNKAVNQTEFEVPTHWMIDQKWHKGASKKDMSCMAGFDASELSEGERDVLKRSIEVAREVDKRLSLVPVS</sequence>
<keyword evidence="7" id="KW-1133">Transmembrane helix</keyword>
<protein>
    <recommendedName>
        <fullName evidence="13">Alpha-1,3-mannosyltransferase</fullName>
    </recommendedName>
</protein>
<accession>A0A8H4UFA5</accession>
<evidence type="ECO:0000313" key="11">
    <source>
        <dbReference type="EMBL" id="KAF4975160.1"/>
    </source>
</evidence>
<dbReference type="GO" id="GO:0016020">
    <property type="term" value="C:membrane"/>
    <property type="evidence" value="ECO:0007669"/>
    <property type="project" value="UniProtKB-SubCell"/>
</dbReference>
<comment type="caution">
    <text evidence="11">The sequence shown here is derived from an EMBL/GenBank/DDBJ whole genome shotgun (WGS) entry which is preliminary data.</text>
</comment>
<keyword evidence="9" id="KW-0325">Glycoprotein</keyword>
<organism evidence="11 12">
    <name type="scientific">Fusarium zealandicum</name>
    <dbReference type="NCBI Taxonomy" id="1053134"/>
    <lineage>
        <taxon>Eukaryota</taxon>
        <taxon>Fungi</taxon>
        <taxon>Dikarya</taxon>
        <taxon>Ascomycota</taxon>
        <taxon>Pezizomycotina</taxon>
        <taxon>Sordariomycetes</taxon>
        <taxon>Hypocreomycetidae</taxon>
        <taxon>Hypocreales</taxon>
        <taxon>Nectriaceae</taxon>
        <taxon>Fusarium</taxon>
        <taxon>Fusarium staphyleae species complex</taxon>
    </lineage>
</organism>
<evidence type="ECO:0008006" key="13">
    <source>
        <dbReference type="Google" id="ProtNLM"/>
    </source>
</evidence>
<reference evidence="11" key="1">
    <citation type="journal article" date="2020" name="BMC Genomics">
        <title>Correction to: Identification and distribution of gene clusters required for synthesis of sphingolipid metabolism inhibitors in diverse species of the filamentous fungus Fusarium.</title>
        <authorList>
            <person name="Kim H.S."/>
            <person name="Lohmar J.M."/>
            <person name="Busman M."/>
            <person name="Brown D.W."/>
            <person name="Naumann T.A."/>
            <person name="Divon H.H."/>
            <person name="Lysoe E."/>
            <person name="Uhlig S."/>
            <person name="Proctor R.H."/>
        </authorList>
    </citation>
    <scope>NUCLEOTIDE SEQUENCE</scope>
    <source>
        <strain evidence="11">NRRL 22465</strain>
    </source>
</reference>
<dbReference type="PANTHER" id="PTHR31392:SF1">
    <property type="entry name" value="ALPHA-1,3-MANNOSYLTRANSFERASE MNN1-RELATED"/>
    <property type="match status" value="1"/>
</dbReference>
<dbReference type="GO" id="GO:0006493">
    <property type="term" value="P:protein O-linked glycosylation"/>
    <property type="evidence" value="ECO:0007669"/>
    <property type="project" value="TreeGrafter"/>
</dbReference>
<keyword evidence="4" id="KW-0808">Transferase</keyword>
<reference evidence="11" key="2">
    <citation type="submission" date="2020-05" db="EMBL/GenBank/DDBJ databases">
        <authorList>
            <person name="Kim H.-S."/>
            <person name="Proctor R.H."/>
            <person name="Brown D.W."/>
        </authorList>
    </citation>
    <scope>NUCLEOTIDE SEQUENCE</scope>
    <source>
        <strain evidence="11">NRRL 22465</strain>
    </source>
</reference>
<dbReference type="SUPFAM" id="SSF53448">
    <property type="entry name" value="Nucleotide-diphospho-sugar transferases"/>
    <property type="match status" value="1"/>
</dbReference>
<evidence type="ECO:0000256" key="9">
    <source>
        <dbReference type="ARBA" id="ARBA00023180"/>
    </source>
</evidence>
<name>A0A8H4UFA5_9HYPO</name>
<evidence type="ECO:0000256" key="7">
    <source>
        <dbReference type="ARBA" id="ARBA00022989"/>
    </source>
</evidence>